<dbReference type="GO" id="GO:0003677">
    <property type="term" value="F:DNA binding"/>
    <property type="evidence" value="ECO:0007669"/>
    <property type="project" value="UniProtKB-KW"/>
</dbReference>
<evidence type="ECO:0000313" key="4">
    <source>
        <dbReference type="Proteomes" id="UP000469125"/>
    </source>
</evidence>
<keyword evidence="4" id="KW-1185">Reference proteome</keyword>
<dbReference type="Proteomes" id="UP000469125">
    <property type="component" value="Unassembled WGS sequence"/>
</dbReference>
<dbReference type="InterPro" id="IPR001387">
    <property type="entry name" value="Cro/C1-type_HTH"/>
</dbReference>
<accession>A0A6N8FIL2</accession>
<dbReference type="Gene3D" id="1.10.260.40">
    <property type="entry name" value="lambda repressor-like DNA-binding domains"/>
    <property type="match status" value="1"/>
</dbReference>
<dbReference type="SMART" id="SM00530">
    <property type="entry name" value="HTH_XRE"/>
    <property type="match status" value="1"/>
</dbReference>
<feature type="domain" description="HTH cro/C1-type" evidence="2">
    <location>
        <begin position="11"/>
        <end position="65"/>
    </location>
</feature>
<organism evidence="3 4">
    <name type="scientific">Ornithinibacillus caprae</name>
    <dbReference type="NCBI Taxonomy" id="2678566"/>
    <lineage>
        <taxon>Bacteria</taxon>
        <taxon>Bacillati</taxon>
        <taxon>Bacillota</taxon>
        <taxon>Bacilli</taxon>
        <taxon>Bacillales</taxon>
        <taxon>Bacillaceae</taxon>
        <taxon>Ornithinibacillus</taxon>
    </lineage>
</organism>
<sequence>MVKKGKLDNQVYLLRTQARLSQQKLAEKVGVTRQTINALEHNRYNPSLVLAFEIAKVFEKSIEEVFSYSKEESL</sequence>
<dbReference type="RefSeq" id="WP_343042186.1">
    <property type="nucleotide sequence ID" value="NZ_WOCA01000004.1"/>
</dbReference>
<comment type="caution">
    <text evidence="3">The sequence shown here is derived from an EMBL/GenBank/DDBJ whole genome shotgun (WGS) entry which is preliminary data.</text>
</comment>
<reference evidence="3 4" key="1">
    <citation type="submission" date="2019-11" db="EMBL/GenBank/DDBJ databases">
        <authorList>
            <person name="Li X."/>
        </authorList>
    </citation>
    <scope>NUCLEOTIDE SEQUENCE [LARGE SCALE GENOMIC DNA]</scope>
    <source>
        <strain evidence="3 4">L9</strain>
    </source>
</reference>
<dbReference type="PANTHER" id="PTHR46558">
    <property type="entry name" value="TRACRIPTIONAL REGULATORY PROTEIN-RELATED-RELATED"/>
    <property type="match status" value="1"/>
</dbReference>
<dbReference type="PROSITE" id="PS50943">
    <property type="entry name" value="HTH_CROC1"/>
    <property type="match status" value="1"/>
</dbReference>
<dbReference type="AlphaFoldDB" id="A0A6N8FIL2"/>
<dbReference type="CDD" id="cd00093">
    <property type="entry name" value="HTH_XRE"/>
    <property type="match status" value="1"/>
</dbReference>
<evidence type="ECO:0000256" key="1">
    <source>
        <dbReference type="ARBA" id="ARBA00023125"/>
    </source>
</evidence>
<dbReference type="PANTHER" id="PTHR46558:SF4">
    <property type="entry name" value="DNA-BIDING PHAGE PROTEIN"/>
    <property type="match status" value="1"/>
</dbReference>
<evidence type="ECO:0000259" key="2">
    <source>
        <dbReference type="PROSITE" id="PS50943"/>
    </source>
</evidence>
<keyword evidence="1" id="KW-0238">DNA-binding</keyword>
<name>A0A6N8FIL2_9BACI</name>
<dbReference type="Pfam" id="PF01381">
    <property type="entry name" value="HTH_3"/>
    <property type="match status" value="1"/>
</dbReference>
<proteinExistence type="predicted"/>
<dbReference type="EMBL" id="WOCA01000004">
    <property type="protein sequence ID" value="MUK88104.1"/>
    <property type="molecule type" value="Genomic_DNA"/>
</dbReference>
<dbReference type="InterPro" id="IPR010982">
    <property type="entry name" value="Lambda_DNA-bd_dom_sf"/>
</dbReference>
<protein>
    <submittedName>
        <fullName evidence="3">Helix-turn-helix domain-containing protein</fullName>
    </submittedName>
</protein>
<gene>
    <name evidence="3" type="ORF">GMD78_06795</name>
</gene>
<evidence type="ECO:0000313" key="3">
    <source>
        <dbReference type="EMBL" id="MUK88104.1"/>
    </source>
</evidence>
<dbReference type="SUPFAM" id="SSF47413">
    <property type="entry name" value="lambda repressor-like DNA-binding domains"/>
    <property type="match status" value="1"/>
</dbReference>